<proteinExistence type="predicted"/>
<evidence type="ECO:0000313" key="2">
    <source>
        <dbReference type="Proteomes" id="UP000177107"/>
    </source>
</evidence>
<reference evidence="1 2" key="1">
    <citation type="journal article" date="2016" name="Nat. Commun.">
        <title>Thousands of microbial genomes shed light on interconnected biogeochemical processes in an aquifer system.</title>
        <authorList>
            <person name="Anantharaman K."/>
            <person name="Brown C.T."/>
            <person name="Hug L.A."/>
            <person name="Sharon I."/>
            <person name="Castelle C.J."/>
            <person name="Probst A.J."/>
            <person name="Thomas B.C."/>
            <person name="Singh A."/>
            <person name="Wilkins M.J."/>
            <person name="Karaoz U."/>
            <person name="Brodie E.L."/>
            <person name="Williams K.H."/>
            <person name="Hubbard S.S."/>
            <person name="Banfield J.F."/>
        </authorList>
    </citation>
    <scope>NUCLEOTIDE SEQUENCE [LARGE SCALE GENOMIC DNA]</scope>
</reference>
<comment type="caution">
    <text evidence="1">The sequence shown here is derived from an EMBL/GenBank/DDBJ whole genome shotgun (WGS) entry which is preliminary data.</text>
</comment>
<accession>A0A1F6E3Z3</accession>
<protein>
    <recommendedName>
        <fullName evidence="3">Maf-like protein</fullName>
    </recommendedName>
</protein>
<dbReference type="EMBL" id="MFLM01000018">
    <property type="protein sequence ID" value="OGG67932.1"/>
    <property type="molecule type" value="Genomic_DNA"/>
</dbReference>
<sequence>MIADMKKAREKRTITICSSASFYKQVLEAKTFLEQTGFKVLIPLVARDMEKNKDFRVERYKTWFKKPDDYKRKKFLTKKHFEKVIRGDITLVLNYEKNGVPGYVGGAVLMEMAIALHHRKPIYLLNPIPKSVSYKEELLGMSPMILDGDLANIK</sequence>
<dbReference type="Proteomes" id="UP000177107">
    <property type="component" value="Unassembled WGS sequence"/>
</dbReference>
<name>A0A1F6E3Z3_9BACT</name>
<evidence type="ECO:0000313" key="1">
    <source>
        <dbReference type="EMBL" id="OGG67932.1"/>
    </source>
</evidence>
<dbReference type="STRING" id="1798499.A3C95_01395"/>
<gene>
    <name evidence="1" type="ORF">A3C95_01395</name>
</gene>
<dbReference type="AlphaFoldDB" id="A0A1F6E3Z3"/>
<organism evidence="1 2">
    <name type="scientific">Candidatus Kaiserbacteria bacterium RIFCSPHIGHO2_02_FULL_56_30</name>
    <dbReference type="NCBI Taxonomy" id="1798499"/>
    <lineage>
        <taxon>Bacteria</taxon>
        <taxon>Candidatus Kaiseribacteriota</taxon>
    </lineage>
</organism>
<evidence type="ECO:0008006" key="3">
    <source>
        <dbReference type="Google" id="ProtNLM"/>
    </source>
</evidence>